<evidence type="ECO:0000256" key="4">
    <source>
        <dbReference type="ARBA" id="ARBA00023159"/>
    </source>
</evidence>
<proteinExistence type="inferred from homology"/>
<dbReference type="AlphaFoldDB" id="A0A9W6THZ4"/>
<dbReference type="Pfam" id="PF08638">
    <property type="entry name" value="Med14"/>
    <property type="match status" value="1"/>
</dbReference>
<dbReference type="GO" id="GO:0070847">
    <property type="term" value="C:core mediator complex"/>
    <property type="evidence" value="ECO:0007669"/>
    <property type="project" value="TreeGrafter"/>
</dbReference>
<reference evidence="9" key="1">
    <citation type="submission" date="2023-04" db="EMBL/GenBank/DDBJ databases">
        <title>Phytophthora lilii NBRC 32176.</title>
        <authorList>
            <person name="Ichikawa N."/>
            <person name="Sato H."/>
            <person name="Tonouchi N."/>
        </authorList>
    </citation>
    <scope>NUCLEOTIDE SEQUENCE</scope>
    <source>
        <strain evidence="9">NBRC 32176</strain>
    </source>
</reference>
<name>A0A9W6THZ4_9STRA</name>
<evidence type="ECO:0000259" key="8">
    <source>
        <dbReference type="Pfam" id="PF08638"/>
    </source>
</evidence>
<evidence type="ECO:0000256" key="7">
    <source>
        <dbReference type="RuleBase" id="RU365082"/>
    </source>
</evidence>
<evidence type="ECO:0000256" key="1">
    <source>
        <dbReference type="ARBA" id="ARBA00004123"/>
    </source>
</evidence>
<accession>A0A9W6THZ4</accession>
<feature type="domain" description="Mediator complex subunit MED14 N-terminal" evidence="8">
    <location>
        <begin position="12"/>
        <end position="198"/>
    </location>
</feature>
<evidence type="ECO:0000256" key="2">
    <source>
        <dbReference type="ARBA" id="ARBA00007813"/>
    </source>
</evidence>
<evidence type="ECO:0000313" key="10">
    <source>
        <dbReference type="Proteomes" id="UP001165083"/>
    </source>
</evidence>
<dbReference type="InterPro" id="IPR055122">
    <property type="entry name" value="Med14_N"/>
</dbReference>
<comment type="function">
    <text evidence="7">Component of the Mediator complex, a coactivator involved in the regulated transcription of nearly all RNA polymerase II-dependent genes. Mediator functions as a bridge to convey information from gene-specific regulatory proteins to the basal RNA polymerase II transcription machinery. Mediator is recruited to promoters by direct interactions with regulatory proteins and serves as a scaffold for the assembly of a functional preinitiation complex with RNA polymerase II and the general transcription factors.</text>
</comment>
<gene>
    <name evidence="9" type="ORF">Plil01_000361100</name>
</gene>
<dbReference type="PANTHER" id="PTHR12809">
    <property type="entry name" value="MEDIATOR COMPLEX SUBUNIT"/>
    <property type="match status" value="1"/>
</dbReference>
<comment type="caution">
    <text evidence="9">The sequence shown here is derived from an EMBL/GenBank/DDBJ whole genome shotgun (WGS) entry which is preliminary data.</text>
</comment>
<keyword evidence="4 7" id="KW-0010">Activator</keyword>
<dbReference type="PANTHER" id="PTHR12809:SF2">
    <property type="entry name" value="MEDIATOR OF RNA POLYMERASE II TRANSCRIPTION SUBUNIT 14"/>
    <property type="match status" value="1"/>
</dbReference>
<organism evidence="9 10">
    <name type="scientific">Phytophthora lilii</name>
    <dbReference type="NCBI Taxonomy" id="2077276"/>
    <lineage>
        <taxon>Eukaryota</taxon>
        <taxon>Sar</taxon>
        <taxon>Stramenopiles</taxon>
        <taxon>Oomycota</taxon>
        <taxon>Peronosporomycetes</taxon>
        <taxon>Peronosporales</taxon>
        <taxon>Peronosporaceae</taxon>
        <taxon>Phytophthora</taxon>
    </lineage>
</organism>
<keyword evidence="3 7" id="KW-0805">Transcription regulation</keyword>
<comment type="subcellular location">
    <subcellularLocation>
        <location evidence="1 7">Nucleus</location>
    </subcellularLocation>
</comment>
<comment type="similarity">
    <text evidence="2 7">Belongs to the Mediator complex subunit 14 family.</text>
</comment>
<dbReference type="GO" id="GO:0003712">
    <property type="term" value="F:transcription coregulator activity"/>
    <property type="evidence" value="ECO:0007669"/>
    <property type="project" value="UniProtKB-UniRule"/>
</dbReference>
<evidence type="ECO:0000256" key="5">
    <source>
        <dbReference type="ARBA" id="ARBA00023163"/>
    </source>
</evidence>
<dbReference type="GO" id="GO:0006357">
    <property type="term" value="P:regulation of transcription by RNA polymerase II"/>
    <property type="evidence" value="ECO:0007669"/>
    <property type="project" value="InterPro"/>
</dbReference>
<keyword evidence="5 7" id="KW-0804">Transcription</keyword>
<dbReference type="OrthoDB" id="205099at2759"/>
<protein>
    <recommendedName>
        <fullName evidence="7">Mediator of RNA polymerase II transcription subunit 14</fullName>
    </recommendedName>
    <alternativeName>
        <fullName evidence="7">Mediator complex subunit 14</fullName>
    </alternativeName>
</protein>
<keyword evidence="6 7" id="KW-0539">Nucleus</keyword>
<evidence type="ECO:0000313" key="9">
    <source>
        <dbReference type="EMBL" id="GMF13099.1"/>
    </source>
</evidence>
<keyword evidence="10" id="KW-1185">Reference proteome</keyword>
<dbReference type="InterPro" id="IPR013947">
    <property type="entry name" value="Mediator_Med14"/>
</dbReference>
<evidence type="ECO:0000256" key="3">
    <source>
        <dbReference type="ARBA" id="ARBA00023015"/>
    </source>
</evidence>
<dbReference type="GO" id="GO:0016592">
    <property type="term" value="C:mediator complex"/>
    <property type="evidence" value="ECO:0007669"/>
    <property type="project" value="UniProtKB-UniRule"/>
</dbReference>
<dbReference type="Proteomes" id="UP001165083">
    <property type="component" value="Unassembled WGS sequence"/>
</dbReference>
<comment type="subunit">
    <text evidence="7">Component of the Mediator complex.</text>
</comment>
<sequence>MGDFPPPERTSVKASELVHRAVDKSYEDFRTLMHQLPTMREEERREPLLTHLLSTRKRFAQLLAVLKWSVQSPLLQQCDTVLQHTESYRNNVNETNDRLFFMHADLNRAKERRYDLSTAVDVLYGGSYLRLPTIIKNAMFPRELPEVDTEQAVTEVADIIRFRLIEADIPEQFSNIKLEGGFVTCQAEGEFEIVLTIQGKEKDAKWRVISVNTALTDSQAYEDHSQAASTSALRIIRTNAPNAAHYNHLKNLVQRAMNKSEKPFVDAFMVMREFCSSLALQILASQGKLLMEGRWKNRIMIKHHRDQNVLDICYWPKACTRKESQALTEQQRLLQQLSDPVATAQKGSALPYPESSLCVRLGFDPNKKKLLSVSLSPSLPPNLPGYAALLSALEVPSNMFLLSAENLLIAAMRAHVSAALFSIGRLLVVDSPDDKAATQLVSGEDVSMVCSDTSLRIARADIGGLQQFLEITFDIREGRFIVSSVAAAKHSALFVTVKQLERILNTQCKIELGGNVDKSFPNDFALVSGDGKGDKSNDLIHASVRKVLCEIVADEVAQIGSSFKGIEVLRNVNLSWERYLAFRQQHGGQTEDLSISDTALYFQLTSSKESTCYLVIEIDKYGEVDGMNGNVHEAAEVEEYVRLPCFSLLQTSAGMPGQPSGVQFIQRFGAFKKEDLHPSVTRHNEIIVNGLRGSSRKRPYGSNGNSLVGSSVRSTKKALLEGGRVHELTGYWLDDAEHQAVSRNFVPHIASVLLHAINMCSERIQLQHFVNFARRRKSRIRYSGEAGTSNGEGTGGQVVTLSFPEKVNTDPLKIVAIQGHLKHGGGFELCLQLASLPFKFILPKKPKQHMLSERSHYVNERGQLIFKYPTTLVTSELFSENPLEMFMVELICVVRPLCELAVKLEKMLTAVGRYTNDIKSDGHFYVESADPFAIVLACRAPNPRHCIAAGSSPDGMTTYRVTVQFKQKMGFVVNYSHKAEHPLMHFIQSALNGHSDPAQFVEALERTCIPMGILASVVESQLLCAKYYRQDAPPNAKDGAANGGPKALGRGKMGGKGMKLGYKFKLPGEEKGYYAEKSYGGDDKSFVPAELVMIPRSQTQVRLSYGDRCAVDIYFLEVRFDVDVPYHYTSSLTCVLDLHCRLSEPLSEDAEFVRGCTRSQLSVRKGHRHGLPKFC</sequence>
<evidence type="ECO:0000256" key="6">
    <source>
        <dbReference type="ARBA" id="ARBA00023242"/>
    </source>
</evidence>
<dbReference type="EMBL" id="BSXW01000143">
    <property type="protein sequence ID" value="GMF13099.1"/>
    <property type="molecule type" value="Genomic_DNA"/>
</dbReference>